<evidence type="ECO:0000313" key="2">
    <source>
        <dbReference type="EMBL" id="MDX8332801.1"/>
    </source>
</evidence>
<keyword evidence="3" id="KW-1185">Reference proteome</keyword>
<organism evidence="2 3">
    <name type="scientific">Agrobacterium rosae</name>
    <dbReference type="NCBI Taxonomy" id="1972867"/>
    <lineage>
        <taxon>Bacteria</taxon>
        <taxon>Pseudomonadati</taxon>
        <taxon>Pseudomonadota</taxon>
        <taxon>Alphaproteobacteria</taxon>
        <taxon>Hyphomicrobiales</taxon>
        <taxon>Rhizobiaceae</taxon>
        <taxon>Rhizobium/Agrobacterium group</taxon>
        <taxon>Agrobacterium</taxon>
    </lineage>
</organism>
<sequence>MNPVAAAEARRVFLFLQGPSSSLFYKIAAHLEAAGHTCLRVNLNVGDWLFWRRHGGLNYRGRFSDWPAYIEDILASRQVTDLVLLGEERPYHRVAVNLAKSKDIAVTVIEMGYLRPDWITVERDGMSSNSRFPNDPERIRVAAGSLVMPSMEPMYKQSFLMEALLDLSYNLPNVFLGLLFPHYRRHALFHPLAEYAGWIIRLSKANRCRKKADAAIGAIQRSGQPFFVYPLQLETDYQLRAHSPYHRQAEAIEEVLNSFARHSSPEVELVIKLHPLDNGLIDWRDKIENLAGSMGVQERVHFIDGGDLNMLSHQCSGMVTVNSTAVLNGLRLGVPVKVLGCAIYDLPGMTHQSDLQNFWSTPQKPDSALTASFIKLLAHAVHVRGNFYSRAGTNAAAKNVAQKLVANDINMPDADCGFPPRTRPKKRSCINETTA</sequence>
<protein>
    <submittedName>
        <fullName evidence="2">Capsular biosynthesis protein</fullName>
    </submittedName>
</protein>
<proteinExistence type="predicted"/>
<dbReference type="CDD" id="cd16441">
    <property type="entry name" value="beta_Kdo_transferase_KpsS"/>
    <property type="match status" value="1"/>
</dbReference>
<gene>
    <name evidence="2" type="ORF">RMS29_26740</name>
</gene>
<dbReference type="RefSeq" id="WP_320188859.1">
    <property type="nucleotide sequence ID" value="NZ_CP192765.1"/>
</dbReference>
<reference evidence="2" key="1">
    <citation type="journal article" date="2023" name="Phytobiomes J">
        <title>Deciphering the key players within the bacterial microbiota associated with aerial crown gall tumors on rhododendron: Insights into the gallobiome.</title>
        <authorList>
            <person name="Kuzmanovic N."/>
            <person name="Nesme J."/>
            <person name="Wolf J."/>
            <person name="Neumann-Schaal M."/>
            <person name="Petersen J."/>
            <person name="Fernandez-Gnecco G."/>
            <person name="Sproeer C."/>
            <person name="Bunk B."/>
            <person name="Overmann J."/>
            <person name="Sorensen S.J."/>
            <person name="Idczak E."/>
            <person name="Smalla K."/>
        </authorList>
    </citation>
    <scope>NUCLEOTIDE SEQUENCE [LARGE SCALE GENOMIC DNA]</scope>
    <source>
        <strain evidence="2">Rho-14.1</strain>
    </source>
</reference>
<dbReference type="InterPro" id="IPR007833">
    <property type="entry name" value="Capsule_polysaccharide_synth"/>
</dbReference>
<evidence type="ECO:0000313" key="3">
    <source>
        <dbReference type="Proteomes" id="UP001277561"/>
    </source>
</evidence>
<accession>A0ABU4W5R2</accession>
<name>A0ABU4W5R2_9HYPH</name>
<dbReference type="Proteomes" id="UP001277561">
    <property type="component" value="Unassembled WGS sequence"/>
</dbReference>
<evidence type="ECO:0000256" key="1">
    <source>
        <dbReference type="SAM" id="MobiDB-lite"/>
    </source>
</evidence>
<feature type="region of interest" description="Disordered" evidence="1">
    <location>
        <begin position="416"/>
        <end position="435"/>
    </location>
</feature>
<comment type="caution">
    <text evidence="2">The sequence shown here is derived from an EMBL/GenBank/DDBJ whole genome shotgun (WGS) entry which is preliminary data.</text>
</comment>
<dbReference type="EMBL" id="JAVRAD010000024">
    <property type="protein sequence ID" value="MDX8332801.1"/>
    <property type="molecule type" value="Genomic_DNA"/>
</dbReference>
<dbReference type="Pfam" id="PF05159">
    <property type="entry name" value="Capsule_synth"/>
    <property type="match status" value="1"/>
</dbReference>